<name>A0A3M7QT58_BRAPC</name>
<keyword evidence="1" id="KW-0472">Membrane</keyword>
<protein>
    <submittedName>
        <fullName evidence="2">Uncharacterized protein</fullName>
    </submittedName>
</protein>
<keyword evidence="1" id="KW-1133">Transmembrane helix</keyword>
<evidence type="ECO:0000256" key="1">
    <source>
        <dbReference type="SAM" id="Phobius"/>
    </source>
</evidence>
<accession>A0A3M7QT58</accession>
<feature type="transmembrane region" description="Helical" evidence="1">
    <location>
        <begin position="32"/>
        <end position="53"/>
    </location>
</feature>
<dbReference type="Proteomes" id="UP000276133">
    <property type="component" value="Unassembled WGS sequence"/>
</dbReference>
<dbReference type="AlphaFoldDB" id="A0A3M7QT58"/>
<gene>
    <name evidence="2" type="ORF">BpHYR1_003731</name>
</gene>
<evidence type="ECO:0000313" key="2">
    <source>
        <dbReference type="EMBL" id="RNA14540.1"/>
    </source>
</evidence>
<keyword evidence="3" id="KW-1185">Reference proteome</keyword>
<reference evidence="2 3" key="1">
    <citation type="journal article" date="2018" name="Sci. Rep.">
        <title>Genomic signatures of local adaptation to the degree of environmental predictability in rotifers.</title>
        <authorList>
            <person name="Franch-Gras L."/>
            <person name="Hahn C."/>
            <person name="Garcia-Roger E.M."/>
            <person name="Carmona M.J."/>
            <person name="Serra M."/>
            <person name="Gomez A."/>
        </authorList>
    </citation>
    <scope>NUCLEOTIDE SEQUENCE [LARGE SCALE GENOMIC DNA]</scope>
    <source>
        <strain evidence="2">HYR1</strain>
    </source>
</reference>
<dbReference type="EMBL" id="REGN01005162">
    <property type="protein sequence ID" value="RNA14540.1"/>
    <property type="molecule type" value="Genomic_DNA"/>
</dbReference>
<proteinExistence type="predicted"/>
<evidence type="ECO:0000313" key="3">
    <source>
        <dbReference type="Proteomes" id="UP000276133"/>
    </source>
</evidence>
<keyword evidence="1" id="KW-0812">Transmembrane</keyword>
<organism evidence="2 3">
    <name type="scientific">Brachionus plicatilis</name>
    <name type="common">Marine rotifer</name>
    <name type="synonym">Brachionus muelleri</name>
    <dbReference type="NCBI Taxonomy" id="10195"/>
    <lineage>
        <taxon>Eukaryota</taxon>
        <taxon>Metazoa</taxon>
        <taxon>Spiralia</taxon>
        <taxon>Gnathifera</taxon>
        <taxon>Rotifera</taxon>
        <taxon>Eurotatoria</taxon>
        <taxon>Monogononta</taxon>
        <taxon>Pseudotrocha</taxon>
        <taxon>Ploima</taxon>
        <taxon>Brachionidae</taxon>
        <taxon>Brachionus</taxon>
    </lineage>
</organism>
<comment type="caution">
    <text evidence="2">The sequence shown here is derived from an EMBL/GenBank/DDBJ whole genome shotgun (WGS) entry which is preliminary data.</text>
</comment>
<sequence>MHRRSRIFPPNTQLLSFNTPFKNYTIIEFKEMNVLVLIYFIKSKIFLVLSVSLGEQILKMFNYNLNSFNSLKINNMMKY</sequence>